<evidence type="ECO:0000256" key="6">
    <source>
        <dbReference type="ARBA" id="ARBA00022989"/>
    </source>
</evidence>
<comment type="similarity">
    <text evidence="2">Belongs to the major facilitator superfamily.</text>
</comment>
<dbReference type="OrthoDB" id="4078873at2759"/>
<dbReference type="GO" id="GO:0010106">
    <property type="term" value="P:cellular response to iron ion starvation"/>
    <property type="evidence" value="ECO:0007669"/>
    <property type="project" value="UniProtKB-ARBA"/>
</dbReference>
<feature type="transmembrane region" description="Helical" evidence="10">
    <location>
        <begin position="124"/>
        <end position="141"/>
    </location>
</feature>
<feature type="transmembrane region" description="Helical" evidence="10">
    <location>
        <begin position="286"/>
        <end position="310"/>
    </location>
</feature>
<dbReference type="PROSITE" id="PS50850">
    <property type="entry name" value="MFS"/>
    <property type="match status" value="1"/>
</dbReference>
<evidence type="ECO:0000256" key="9">
    <source>
        <dbReference type="ARBA" id="ARBA00023136"/>
    </source>
</evidence>
<evidence type="ECO:0000256" key="7">
    <source>
        <dbReference type="ARBA" id="ARBA00023004"/>
    </source>
</evidence>
<feature type="transmembrane region" description="Helical" evidence="10">
    <location>
        <begin position="180"/>
        <end position="197"/>
    </location>
</feature>
<sequence>MASASMSRPGFRREDTADVLPAVELLPASTNEKARIEVNDMAIGTATGADDADDAAKLDLPTAGLQRGVQDAEAITLTWSRNALIAAFINMWMLYFVNAMQSTVLDALLPFVASSFESHSELNVIYIVGDAMSAAIFIPLAKVMDVWGRAEGYLIMSVCCTVGLIMMASCNGLPLFCAAYVFYTIGFSGITFCVDVITADASTLKNRGLAYAFTSSPYIISAFAGSKAAGDFKQHVGWRWGFGCFAIIFPIIATPLYFILKSNLHKASSQGRRVEERSGRSLLQNVWHYTIEFDIIGVLVFSAGLTIFLLPFNLAGGAPEGWATGYIIAMLVIGFVLLVSFGLYEFLLAPVPMFKFGLFSNRTVIGACLLDACYQISYYCWDNYFTSFLQVVNNLSVAEANYVNNTFNVVGGILCLLSGYMVRRTGRFKWQLYIAIPLYVFWQGLMIYFRRANQSVGYLVLCQVFLSLGGSTFIIIEQVAILAAVDHQHVAAVLALLNVIGTIGGALGAAISGAIWTNTFLKALGRNLPVAVRPEIDQIYENLNKQISYPVHSVARLAIQKSYAFAQTRMLAAGTGVMALPFLSLLLIENINVAAIQQVRGLVF</sequence>
<evidence type="ECO:0000259" key="11">
    <source>
        <dbReference type="PROSITE" id="PS50850"/>
    </source>
</evidence>
<dbReference type="InterPro" id="IPR020846">
    <property type="entry name" value="MFS_dom"/>
</dbReference>
<feature type="transmembrane region" description="Helical" evidence="10">
    <location>
        <begin position="322"/>
        <end position="347"/>
    </location>
</feature>
<dbReference type="GO" id="GO:0006826">
    <property type="term" value="P:iron ion transport"/>
    <property type="evidence" value="ECO:0007669"/>
    <property type="project" value="UniProtKB-KW"/>
</dbReference>
<protein>
    <submittedName>
        <fullName evidence="12">Major facilitator superfamily domain-containing protein</fullName>
    </submittedName>
</protein>
<evidence type="ECO:0000256" key="3">
    <source>
        <dbReference type="ARBA" id="ARBA00022448"/>
    </source>
</evidence>
<evidence type="ECO:0000256" key="10">
    <source>
        <dbReference type="SAM" id="Phobius"/>
    </source>
</evidence>
<dbReference type="Pfam" id="PF07690">
    <property type="entry name" value="MFS_1"/>
    <property type="match status" value="1"/>
</dbReference>
<keyword evidence="13" id="KW-1185">Reference proteome</keyword>
<feature type="transmembrane region" description="Helical" evidence="10">
    <location>
        <begin position="492"/>
        <end position="516"/>
    </location>
</feature>
<keyword evidence="7" id="KW-0408">Iron</keyword>
<evidence type="ECO:0000256" key="5">
    <source>
        <dbReference type="ARBA" id="ARBA00022692"/>
    </source>
</evidence>
<comment type="subcellular location">
    <subcellularLocation>
        <location evidence="1">Membrane</location>
        <topology evidence="1">Multi-pass membrane protein</topology>
    </subcellularLocation>
</comment>
<feature type="transmembrane region" description="Helical" evidence="10">
    <location>
        <begin position="359"/>
        <end position="381"/>
    </location>
</feature>
<feature type="transmembrane region" description="Helical" evidence="10">
    <location>
        <begin position="456"/>
        <end position="485"/>
    </location>
</feature>
<evidence type="ECO:0000313" key="12">
    <source>
        <dbReference type="EMBL" id="KAF2482168.1"/>
    </source>
</evidence>
<dbReference type="EMBL" id="MU001637">
    <property type="protein sequence ID" value="KAF2482168.1"/>
    <property type="molecule type" value="Genomic_DNA"/>
</dbReference>
<dbReference type="FunFam" id="1.20.1250.20:FF:000302">
    <property type="entry name" value="MFS siderochrome iron transporter MirB"/>
    <property type="match status" value="1"/>
</dbReference>
<evidence type="ECO:0000256" key="2">
    <source>
        <dbReference type="ARBA" id="ARBA00008335"/>
    </source>
</evidence>
<dbReference type="SUPFAM" id="SSF103473">
    <property type="entry name" value="MFS general substrate transporter"/>
    <property type="match status" value="1"/>
</dbReference>
<dbReference type="PANTHER" id="PTHR23501:SF50">
    <property type="entry name" value="MFS SIDEROCHROME IRON TRANSPORTER MIRB (AFU_ORTHOLOGUE AFUA_3G03640)-RELATED"/>
    <property type="match status" value="1"/>
</dbReference>
<evidence type="ECO:0000256" key="8">
    <source>
        <dbReference type="ARBA" id="ARBA00023065"/>
    </source>
</evidence>
<feature type="transmembrane region" description="Helical" evidence="10">
    <location>
        <begin position="432"/>
        <end position="450"/>
    </location>
</feature>
<dbReference type="RefSeq" id="XP_033588738.1">
    <property type="nucleotide sequence ID" value="XM_033734055.1"/>
</dbReference>
<evidence type="ECO:0000313" key="13">
    <source>
        <dbReference type="Proteomes" id="UP000799767"/>
    </source>
</evidence>
<dbReference type="PANTHER" id="PTHR23501">
    <property type="entry name" value="MAJOR FACILITATOR SUPERFAMILY"/>
    <property type="match status" value="1"/>
</dbReference>
<feature type="domain" description="Major facilitator superfamily (MFS) profile" evidence="11">
    <location>
        <begin position="87"/>
        <end position="591"/>
    </location>
</feature>
<name>A0A6A6PPY9_9PEZI</name>
<feature type="transmembrane region" description="Helical" evidence="10">
    <location>
        <begin position="83"/>
        <end position="104"/>
    </location>
</feature>
<gene>
    <name evidence="12" type="ORF">BDY17DRAFT_300434</name>
</gene>
<dbReference type="GO" id="GO:0022857">
    <property type="term" value="F:transmembrane transporter activity"/>
    <property type="evidence" value="ECO:0007669"/>
    <property type="project" value="InterPro"/>
</dbReference>
<dbReference type="Proteomes" id="UP000799767">
    <property type="component" value="Unassembled WGS sequence"/>
</dbReference>
<keyword evidence="8" id="KW-0406">Ion transport</keyword>
<feature type="transmembrane region" description="Helical" evidence="10">
    <location>
        <begin position="238"/>
        <end position="260"/>
    </location>
</feature>
<reference evidence="12" key="1">
    <citation type="journal article" date="2020" name="Stud. Mycol.">
        <title>101 Dothideomycetes genomes: a test case for predicting lifestyles and emergence of pathogens.</title>
        <authorList>
            <person name="Haridas S."/>
            <person name="Albert R."/>
            <person name="Binder M."/>
            <person name="Bloem J."/>
            <person name="Labutti K."/>
            <person name="Salamov A."/>
            <person name="Andreopoulos B."/>
            <person name="Baker S."/>
            <person name="Barry K."/>
            <person name="Bills G."/>
            <person name="Bluhm B."/>
            <person name="Cannon C."/>
            <person name="Castanera R."/>
            <person name="Culley D."/>
            <person name="Daum C."/>
            <person name="Ezra D."/>
            <person name="Gonzalez J."/>
            <person name="Henrissat B."/>
            <person name="Kuo A."/>
            <person name="Liang C."/>
            <person name="Lipzen A."/>
            <person name="Lutzoni F."/>
            <person name="Magnuson J."/>
            <person name="Mondo S."/>
            <person name="Nolan M."/>
            <person name="Ohm R."/>
            <person name="Pangilinan J."/>
            <person name="Park H.-J."/>
            <person name="Ramirez L."/>
            <person name="Alfaro M."/>
            <person name="Sun H."/>
            <person name="Tritt A."/>
            <person name="Yoshinaga Y."/>
            <person name="Zwiers L.-H."/>
            <person name="Turgeon B."/>
            <person name="Goodwin S."/>
            <person name="Spatafora J."/>
            <person name="Crous P."/>
            <person name="Grigoriev I."/>
        </authorList>
    </citation>
    <scope>NUCLEOTIDE SEQUENCE</scope>
    <source>
        <strain evidence="12">CBS 113389</strain>
    </source>
</reference>
<keyword evidence="5 10" id="KW-0812">Transmembrane</keyword>
<keyword evidence="9 10" id="KW-0472">Membrane</keyword>
<dbReference type="FunFam" id="1.20.1250.20:FF:000284">
    <property type="entry name" value="Siderophore iron transporter mirB"/>
    <property type="match status" value="1"/>
</dbReference>
<feature type="transmembrane region" description="Helical" evidence="10">
    <location>
        <begin position="209"/>
        <end position="226"/>
    </location>
</feature>
<organism evidence="12 13">
    <name type="scientific">Neohortaea acidophila</name>
    <dbReference type="NCBI Taxonomy" id="245834"/>
    <lineage>
        <taxon>Eukaryota</taxon>
        <taxon>Fungi</taxon>
        <taxon>Dikarya</taxon>
        <taxon>Ascomycota</taxon>
        <taxon>Pezizomycotina</taxon>
        <taxon>Dothideomycetes</taxon>
        <taxon>Dothideomycetidae</taxon>
        <taxon>Mycosphaerellales</taxon>
        <taxon>Teratosphaeriaceae</taxon>
        <taxon>Neohortaea</taxon>
    </lineage>
</organism>
<dbReference type="GO" id="GO:0005886">
    <property type="term" value="C:plasma membrane"/>
    <property type="evidence" value="ECO:0007669"/>
    <property type="project" value="TreeGrafter"/>
</dbReference>
<dbReference type="InterPro" id="IPR036259">
    <property type="entry name" value="MFS_trans_sf"/>
</dbReference>
<feature type="transmembrane region" description="Helical" evidence="10">
    <location>
        <begin position="401"/>
        <end position="420"/>
    </location>
</feature>
<evidence type="ECO:0000256" key="4">
    <source>
        <dbReference type="ARBA" id="ARBA00022496"/>
    </source>
</evidence>
<dbReference type="GeneID" id="54475057"/>
<dbReference type="InterPro" id="IPR011701">
    <property type="entry name" value="MFS"/>
</dbReference>
<keyword evidence="6 10" id="KW-1133">Transmembrane helix</keyword>
<dbReference type="Gene3D" id="1.20.1250.20">
    <property type="entry name" value="MFS general substrate transporter like domains"/>
    <property type="match status" value="2"/>
</dbReference>
<keyword evidence="4" id="KW-0410">Iron transport</keyword>
<proteinExistence type="inferred from homology"/>
<dbReference type="AlphaFoldDB" id="A0A6A6PPY9"/>
<accession>A0A6A6PPY9</accession>
<feature type="transmembrane region" description="Helical" evidence="10">
    <location>
        <begin position="570"/>
        <end position="588"/>
    </location>
</feature>
<feature type="transmembrane region" description="Helical" evidence="10">
    <location>
        <begin position="153"/>
        <end position="174"/>
    </location>
</feature>
<evidence type="ECO:0000256" key="1">
    <source>
        <dbReference type="ARBA" id="ARBA00004141"/>
    </source>
</evidence>
<keyword evidence="3" id="KW-0813">Transport</keyword>